<protein>
    <submittedName>
        <fullName evidence="2">Uncharacterized protein</fullName>
    </submittedName>
</protein>
<evidence type="ECO:0000256" key="1">
    <source>
        <dbReference type="SAM" id="MobiDB-lite"/>
    </source>
</evidence>
<sequence length="179" mass="19597">MEILPLELADCSRWILQRPELVVPPYSIAVDINCPACQPPVAAPLAAYLNEFSDLPTLSWKSFDPQLLGRLEKSPLAAQLKVADEDLHLTLAKMGGSILEGPGVISRTRPHPYTFQVCLACKEPENQPFHLHLNQKRFEPGKVVNVIADSFLEWVDGGGDPPSAKCEQGPASHAKPTLL</sequence>
<dbReference type="AlphaFoldDB" id="A0A918WFM7"/>
<accession>A0A918WFM7</accession>
<keyword evidence="3" id="KW-1185">Reference proteome</keyword>
<gene>
    <name evidence="2" type="ORF">GCM10007100_03090</name>
</gene>
<proteinExistence type="predicted"/>
<evidence type="ECO:0000313" key="2">
    <source>
        <dbReference type="EMBL" id="GHC41652.1"/>
    </source>
</evidence>
<organism evidence="2 3">
    <name type="scientific">Roseibacillus persicicus</name>
    <dbReference type="NCBI Taxonomy" id="454148"/>
    <lineage>
        <taxon>Bacteria</taxon>
        <taxon>Pseudomonadati</taxon>
        <taxon>Verrucomicrobiota</taxon>
        <taxon>Verrucomicrobiia</taxon>
        <taxon>Verrucomicrobiales</taxon>
        <taxon>Verrucomicrobiaceae</taxon>
        <taxon>Roseibacillus</taxon>
    </lineage>
</organism>
<dbReference type="EMBL" id="BMXI01000001">
    <property type="protein sequence ID" value="GHC41652.1"/>
    <property type="molecule type" value="Genomic_DNA"/>
</dbReference>
<feature type="region of interest" description="Disordered" evidence="1">
    <location>
        <begin position="159"/>
        <end position="179"/>
    </location>
</feature>
<evidence type="ECO:0000313" key="3">
    <source>
        <dbReference type="Proteomes" id="UP000644507"/>
    </source>
</evidence>
<dbReference type="Proteomes" id="UP000644507">
    <property type="component" value="Unassembled WGS sequence"/>
</dbReference>
<name>A0A918WFM7_9BACT</name>
<reference evidence="2" key="1">
    <citation type="journal article" date="2014" name="Int. J. Syst. Evol. Microbiol.">
        <title>Complete genome sequence of Corynebacterium casei LMG S-19264T (=DSM 44701T), isolated from a smear-ripened cheese.</title>
        <authorList>
            <consortium name="US DOE Joint Genome Institute (JGI-PGF)"/>
            <person name="Walter F."/>
            <person name="Albersmeier A."/>
            <person name="Kalinowski J."/>
            <person name="Ruckert C."/>
        </authorList>
    </citation>
    <scope>NUCLEOTIDE SEQUENCE</scope>
    <source>
        <strain evidence="2">KCTC 12988</strain>
    </source>
</reference>
<dbReference type="RefSeq" id="WP_189566702.1">
    <property type="nucleotide sequence ID" value="NZ_BMXI01000001.1"/>
</dbReference>
<reference evidence="2" key="2">
    <citation type="submission" date="2020-09" db="EMBL/GenBank/DDBJ databases">
        <authorList>
            <person name="Sun Q."/>
            <person name="Kim S."/>
        </authorList>
    </citation>
    <scope>NUCLEOTIDE SEQUENCE</scope>
    <source>
        <strain evidence="2">KCTC 12988</strain>
    </source>
</reference>
<comment type="caution">
    <text evidence="2">The sequence shown here is derived from an EMBL/GenBank/DDBJ whole genome shotgun (WGS) entry which is preliminary data.</text>
</comment>